<evidence type="ECO:0000256" key="1">
    <source>
        <dbReference type="ARBA" id="ARBA00004163"/>
    </source>
</evidence>
<feature type="coiled-coil region" evidence="10">
    <location>
        <begin position="19"/>
        <end position="46"/>
    </location>
</feature>
<feature type="compositionally biased region" description="Polar residues" evidence="11">
    <location>
        <begin position="152"/>
        <end position="163"/>
    </location>
</feature>
<dbReference type="PANTHER" id="PTHR12825">
    <property type="entry name" value="BNIP1-RELATED"/>
    <property type="match status" value="1"/>
</dbReference>
<accession>A0A9P5M2S6</accession>
<name>A0A9P5M2S6_9HELO</name>
<comment type="caution">
    <text evidence="14">The sequence shown here is derived from an EMBL/GenBank/DDBJ whole genome shotgun (WGS) entry which is preliminary data.</text>
</comment>
<keyword evidence="7 10" id="KW-0175">Coiled coil</keyword>
<keyword evidence="8 12" id="KW-0472">Membrane</keyword>
<keyword evidence="4" id="KW-0256">Endoplasmic reticulum</keyword>
<evidence type="ECO:0000256" key="5">
    <source>
        <dbReference type="ARBA" id="ARBA00022892"/>
    </source>
</evidence>
<feature type="compositionally biased region" description="Basic and acidic residues" evidence="11">
    <location>
        <begin position="416"/>
        <end position="435"/>
    </location>
</feature>
<feature type="transmembrane region" description="Helical" evidence="12">
    <location>
        <begin position="283"/>
        <end position="303"/>
    </location>
</feature>
<evidence type="ECO:0000256" key="10">
    <source>
        <dbReference type="SAM" id="Coils"/>
    </source>
</evidence>
<evidence type="ECO:0000313" key="14">
    <source>
        <dbReference type="EMBL" id="KAF7937789.1"/>
    </source>
</evidence>
<feature type="transmembrane region" description="Helical" evidence="12">
    <location>
        <begin position="253"/>
        <end position="271"/>
    </location>
</feature>
<protein>
    <recommendedName>
        <fullName evidence="13">Sec20 C-terminal domain-containing protein</fullName>
    </recommendedName>
</protein>
<dbReference type="AlphaFoldDB" id="A0A9P5M2S6"/>
<evidence type="ECO:0000256" key="7">
    <source>
        <dbReference type="ARBA" id="ARBA00023054"/>
    </source>
</evidence>
<feature type="domain" description="Sec20 C-terminal" evidence="13">
    <location>
        <begin position="185"/>
        <end position="274"/>
    </location>
</feature>
<keyword evidence="2" id="KW-0813">Transport</keyword>
<comment type="similarity">
    <text evidence="9">Belongs to the SEC20 family.</text>
</comment>
<proteinExistence type="inferred from homology"/>
<evidence type="ECO:0000313" key="15">
    <source>
        <dbReference type="Proteomes" id="UP000710849"/>
    </source>
</evidence>
<feature type="region of interest" description="Disordered" evidence="11">
    <location>
        <begin position="152"/>
        <end position="180"/>
    </location>
</feature>
<sequence length="435" mass="48902">MQNLQAKTSAKFKQIDMSFETLSERLAALQESNRQARELIERLATIMFEPGSIALDSDDDNVLLELSAEIAQVLKEQDEDFERLQEDVLSMPTGGPNSELGRQRKMLDEAVEKNIKEVELCYSAFRKAEVTARKTLKAAQVWERQHLFQPSLNLSSGRSTPNSMERPIARPKSELSKEDKTVNAASDVTLALRRTHEMMAGELEKSQFANDTLKQSTEALAQLNETYSTLDSLLSSSRNLLGTLLRSQKSDTWYLETAFYVLACTIAWLVFRRLFYGPLWWLVYAPLKLIFYSLFSIFGIMGSKGGSAVESSMSISSEPATYSVIPTKSESAVINSKNTPAISVENGDQRPVARAASTMVEEVEHIIDESQRYQAPIKEEIIGDSVEHESLHDTEVALEENTVRTGESNSGNPKKRMWEEPEEAAKEAQRRKDEL</sequence>
<dbReference type="GeneID" id="62151173"/>
<evidence type="ECO:0000259" key="13">
    <source>
        <dbReference type="Pfam" id="PF03908"/>
    </source>
</evidence>
<evidence type="ECO:0000256" key="12">
    <source>
        <dbReference type="SAM" id="Phobius"/>
    </source>
</evidence>
<evidence type="ECO:0000256" key="4">
    <source>
        <dbReference type="ARBA" id="ARBA00022824"/>
    </source>
</evidence>
<evidence type="ECO:0000256" key="2">
    <source>
        <dbReference type="ARBA" id="ARBA00022448"/>
    </source>
</evidence>
<evidence type="ECO:0000256" key="3">
    <source>
        <dbReference type="ARBA" id="ARBA00022692"/>
    </source>
</evidence>
<dbReference type="Pfam" id="PF03908">
    <property type="entry name" value="Sec20"/>
    <property type="match status" value="1"/>
</dbReference>
<organism evidence="14 15">
    <name type="scientific">Botrytis byssoidea</name>
    <dbReference type="NCBI Taxonomy" id="139641"/>
    <lineage>
        <taxon>Eukaryota</taxon>
        <taxon>Fungi</taxon>
        <taxon>Dikarya</taxon>
        <taxon>Ascomycota</taxon>
        <taxon>Pezizomycotina</taxon>
        <taxon>Leotiomycetes</taxon>
        <taxon>Helotiales</taxon>
        <taxon>Sclerotiniaceae</taxon>
        <taxon>Botrytis</taxon>
    </lineage>
</organism>
<dbReference type="InterPro" id="IPR005606">
    <property type="entry name" value="Sec20"/>
</dbReference>
<dbReference type="GO" id="GO:0005484">
    <property type="term" value="F:SNAP receptor activity"/>
    <property type="evidence" value="ECO:0007669"/>
    <property type="project" value="InterPro"/>
</dbReference>
<dbReference type="Proteomes" id="UP000710849">
    <property type="component" value="Unassembled WGS sequence"/>
</dbReference>
<dbReference type="PANTHER" id="PTHR12825:SF0">
    <property type="entry name" value="VESICLE TRANSPORT PROTEIN SEC20"/>
    <property type="match status" value="1"/>
</dbReference>
<dbReference type="EMBL" id="RCSW01000015">
    <property type="protein sequence ID" value="KAF7937789.1"/>
    <property type="molecule type" value="Genomic_DNA"/>
</dbReference>
<dbReference type="GO" id="GO:0006890">
    <property type="term" value="P:retrograde vesicle-mediated transport, Golgi to endoplasmic reticulum"/>
    <property type="evidence" value="ECO:0007669"/>
    <property type="project" value="InterPro"/>
</dbReference>
<feature type="region of interest" description="Disordered" evidence="11">
    <location>
        <begin position="388"/>
        <end position="435"/>
    </location>
</feature>
<dbReference type="GO" id="GO:0031201">
    <property type="term" value="C:SNARE complex"/>
    <property type="evidence" value="ECO:0007669"/>
    <property type="project" value="TreeGrafter"/>
</dbReference>
<evidence type="ECO:0000256" key="6">
    <source>
        <dbReference type="ARBA" id="ARBA00022989"/>
    </source>
</evidence>
<feature type="compositionally biased region" description="Basic and acidic residues" evidence="11">
    <location>
        <begin position="167"/>
        <end position="180"/>
    </location>
</feature>
<keyword evidence="3 12" id="KW-0812">Transmembrane</keyword>
<comment type="subcellular location">
    <subcellularLocation>
        <location evidence="1">Endoplasmic reticulum membrane</location>
        <topology evidence="1">Single-pass type IV membrane protein</topology>
    </subcellularLocation>
</comment>
<reference evidence="14 15" key="1">
    <citation type="journal article" date="2020" name="Genome Biol. Evol.">
        <title>Comparative genomics of Sclerotiniaceae.</title>
        <authorList>
            <person name="Valero Jimenez C.A."/>
            <person name="Steentjes M."/>
            <person name="Scholten O.E."/>
            <person name="Van Kan J.A.L."/>
        </authorList>
    </citation>
    <scope>NUCLEOTIDE SEQUENCE [LARGE SCALE GENOMIC DNA]</scope>
    <source>
        <strain evidence="14 15">MUCL 94</strain>
    </source>
</reference>
<keyword evidence="6 12" id="KW-1133">Transmembrane helix</keyword>
<evidence type="ECO:0000256" key="9">
    <source>
        <dbReference type="ARBA" id="ARBA00037934"/>
    </source>
</evidence>
<dbReference type="GO" id="GO:0005789">
    <property type="term" value="C:endoplasmic reticulum membrane"/>
    <property type="evidence" value="ECO:0007669"/>
    <property type="project" value="UniProtKB-SubCell"/>
</dbReference>
<dbReference type="InterPro" id="IPR056173">
    <property type="entry name" value="Sec20_C"/>
</dbReference>
<gene>
    <name evidence="14" type="ORF">EAE97_007585</name>
</gene>
<dbReference type="RefSeq" id="XP_038730937.1">
    <property type="nucleotide sequence ID" value="XM_038878099.1"/>
</dbReference>
<evidence type="ECO:0000256" key="11">
    <source>
        <dbReference type="SAM" id="MobiDB-lite"/>
    </source>
</evidence>
<feature type="compositionally biased region" description="Polar residues" evidence="11">
    <location>
        <begin position="403"/>
        <end position="412"/>
    </location>
</feature>
<evidence type="ECO:0000256" key="8">
    <source>
        <dbReference type="ARBA" id="ARBA00023136"/>
    </source>
</evidence>
<keyword evidence="5" id="KW-0931">ER-Golgi transport</keyword>
<keyword evidence="15" id="KW-1185">Reference proteome</keyword>